<gene>
    <name evidence="1" type="ORF">TNIN_428471</name>
</gene>
<dbReference type="EMBL" id="BMAV01000604">
    <property type="protein sequence ID" value="GFY38004.1"/>
    <property type="molecule type" value="Genomic_DNA"/>
</dbReference>
<evidence type="ECO:0000313" key="2">
    <source>
        <dbReference type="Proteomes" id="UP000886998"/>
    </source>
</evidence>
<sequence length="141" mass="16554">MHEILYNHFQPTTKELVEEEHICLSSPKKVIFRGHKYIEKIVVLYKGCLYWIRFLSRPQSAFNAIGIRLKFLNAIERKILGIVSQRMISLFGLFMTADCQCNIVHITFFPREELDQPPCSLYLPPCNYYVLLLKGKHFKCA</sequence>
<comment type="caution">
    <text evidence="1">The sequence shown here is derived from an EMBL/GenBank/DDBJ whole genome shotgun (WGS) entry which is preliminary data.</text>
</comment>
<evidence type="ECO:0000313" key="1">
    <source>
        <dbReference type="EMBL" id="GFY38004.1"/>
    </source>
</evidence>
<reference evidence="1" key="1">
    <citation type="submission" date="2020-08" db="EMBL/GenBank/DDBJ databases">
        <title>Multicomponent nature underlies the extraordinary mechanical properties of spider dragline silk.</title>
        <authorList>
            <person name="Kono N."/>
            <person name="Nakamura H."/>
            <person name="Mori M."/>
            <person name="Yoshida Y."/>
            <person name="Ohtoshi R."/>
            <person name="Malay A.D."/>
            <person name="Moran D.A.P."/>
            <person name="Tomita M."/>
            <person name="Numata K."/>
            <person name="Arakawa K."/>
        </authorList>
    </citation>
    <scope>NUCLEOTIDE SEQUENCE</scope>
</reference>
<accession>A0A8X6WMV7</accession>
<keyword evidence="2" id="KW-1185">Reference proteome</keyword>
<organism evidence="1 2">
    <name type="scientific">Trichonephila inaurata madagascariensis</name>
    <dbReference type="NCBI Taxonomy" id="2747483"/>
    <lineage>
        <taxon>Eukaryota</taxon>
        <taxon>Metazoa</taxon>
        <taxon>Ecdysozoa</taxon>
        <taxon>Arthropoda</taxon>
        <taxon>Chelicerata</taxon>
        <taxon>Arachnida</taxon>
        <taxon>Araneae</taxon>
        <taxon>Araneomorphae</taxon>
        <taxon>Entelegynae</taxon>
        <taxon>Araneoidea</taxon>
        <taxon>Nephilidae</taxon>
        <taxon>Trichonephila</taxon>
        <taxon>Trichonephila inaurata</taxon>
    </lineage>
</organism>
<name>A0A8X6WMV7_9ARAC</name>
<protein>
    <submittedName>
        <fullName evidence="1">Uncharacterized protein</fullName>
    </submittedName>
</protein>
<proteinExistence type="predicted"/>
<dbReference type="AlphaFoldDB" id="A0A8X6WMV7"/>
<dbReference type="Proteomes" id="UP000886998">
    <property type="component" value="Unassembled WGS sequence"/>
</dbReference>